<reference evidence="7 8" key="1">
    <citation type="submission" date="2017-02" db="UniProtKB">
        <authorList>
            <consortium name="WormBaseParasite"/>
        </authorList>
    </citation>
    <scope>IDENTIFICATION</scope>
</reference>
<dbReference type="Gene3D" id="1.20.5.190">
    <property type="match status" value="3"/>
</dbReference>
<accession>A0A0N4ZTN7</accession>
<feature type="domain" description="Calponin-homology (CH)" evidence="5">
    <location>
        <begin position="334"/>
        <end position="468"/>
    </location>
</feature>
<keyword evidence="4" id="KW-0112">Calmodulin-binding</keyword>
<dbReference type="InterPro" id="IPR051185">
    <property type="entry name" value="ASPM"/>
</dbReference>
<dbReference type="SMART" id="SM00015">
    <property type="entry name" value="IQ"/>
    <property type="match status" value="6"/>
</dbReference>
<dbReference type="PANTHER" id="PTHR22706">
    <property type="entry name" value="ASSEMBLY FACTOR FOR SPINDLE MICROTUBULES"/>
    <property type="match status" value="1"/>
</dbReference>
<dbReference type="STRING" id="131310.A0A0N4ZTN7"/>
<evidence type="ECO:0000256" key="4">
    <source>
        <dbReference type="ARBA" id="ARBA00022860"/>
    </source>
</evidence>
<dbReference type="AlphaFoldDB" id="A0A0N4ZTN7"/>
<dbReference type="CDD" id="cd21223">
    <property type="entry name" value="CH_ASPM_rpt1"/>
    <property type="match status" value="1"/>
</dbReference>
<keyword evidence="6" id="KW-1185">Reference proteome</keyword>
<dbReference type="CDD" id="cd23767">
    <property type="entry name" value="IQCD"/>
    <property type="match status" value="1"/>
</dbReference>
<evidence type="ECO:0000256" key="1">
    <source>
        <dbReference type="ARBA" id="ARBA00004496"/>
    </source>
</evidence>
<comment type="subcellular location">
    <subcellularLocation>
        <location evidence="1">Cytoplasm</location>
    </subcellularLocation>
</comment>
<evidence type="ECO:0000259" key="5">
    <source>
        <dbReference type="PROSITE" id="PS50021"/>
    </source>
</evidence>
<dbReference type="Pfam" id="PF00307">
    <property type="entry name" value="CH"/>
    <property type="match status" value="1"/>
</dbReference>
<dbReference type="GO" id="GO:0007051">
    <property type="term" value="P:spindle organization"/>
    <property type="evidence" value="ECO:0007669"/>
    <property type="project" value="TreeGrafter"/>
</dbReference>
<evidence type="ECO:0000313" key="8">
    <source>
        <dbReference type="WBParaSite" id="PTRK_0001186500.1"/>
    </source>
</evidence>
<evidence type="ECO:0000313" key="6">
    <source>
        <dbReference type="Proteomes" id="UP000038045"/>
    </source>
</evidence>
<keyword evidence="3" id="KW-0677">Repeat</keyword>
<dbReference type="GO" id="GO:0051295">
    <property type="term" value="P:establishment of meiotic spindle localization"/>
    <property type="evidence" value="ECO:0007669"/>
    <property type="project" value="TreeGrafter"/>
</dbReference>
<dbReference type="InterPro" id="IPR001715">
    <property type="entry name" value="CH_dom"/>
</dbReference>
<dbReference type="Gene3D" id="1.10.418.10">
    <property type="entry name" value="Calponin-like domain"/>
    <property type="match status" value="1"/>
</dbReference>
<dbReference type="WBParaSite" id="PTRK_0001014900.1">
    <property type="protein sequence ID" value="PTRK_0001014900.1"/>
    <property type="gene ID" value="PTRK_0001014900"/>
</dbReference>
<organism evidence="6 8">
    <name type="scientific">Parastrongyloides trichosuri</name>
    <name type="common">Possum-specific nematode worm</name>
    <dbReference type="NCBI Taxonomy" id="131310"/>
    <lineage>
        <taxon>Eukaryota</taxon>
        <taxon>Metazoa</taxon>
        <taxon>Ecdysozoa</taxon>
        <taxon>Nematoda</taxon>
        <taxon>Chromadorea</taxon>
        <taxon>Rhabditida</taxon>
        <taxon>Tylenchina</taxon>
        <taxon>Panagrolaimomorpha</taxon>
        <taxon>Strongyloidoidea</taxon>
        <taxon>Strongyloididae</taxon>
        <taxon>Parastrongyloides</taxon>
    </lineage>
</organism>
<dbReference type="GO" id="GO:0000922">
    <property type="term" value="C:spindle pole"/>
    <property type="evidence" value="ECO:0007669"/>
    <property type="project" value="TreeGrafter"/>
</dbReference>
<dbReference type="Proteomes" id="UP000038045">
    <property type="component" value="Unplaced"/>
</dbReference>
<dbReference type="SUPFAM" id="SSF47576">
    <property type="entry name" value="Calponin-homology domain, CH-domain"/>
    <property type="match status" value="1"/>
</dbReference>
<keyword evidence="2" id="KW-0963">Cytoplasm</keyword>
<evidence type="ECO:0000256" key="3">
    <source>
        <dbReference type="ARBA" id="ARBA00022737"/>
    </source>
</evidence>
<dbReference type="GO" id="GO:0005737">
    <property type="term" value="C:cytoplasm"/>
    <property type="evidence" value="ECO:0007669"/>
    <property type="project" value="UniProtKB-SubCell"/>
</dbReference>
<dbReference type="GO" id="GO:0000278">
    <property type="term" value="P:mitotic cell cycle"/>
    <property type="evidence" value="ECO:0007669"/>
    <property type="project" value="TreeGrafter"/>
</dbReference>
<evidence type="ECO:0000256" key="2">
    <source>
        <dbReference type="ARBA" id="ARBA00022490"/>
    </source>
</evidence>
<name>A0A0N4ZTN7_PARTI</name>
<dbReference type="GO" id="GO:0005516">
    <property type="term" value="F:calmodulin binding"/>
    <property type="evidence" value="ECO:0007669"/>
    <property type="project" value="UniProtKB-KW"/>
</dbReference>
<evidence type="ECO:0000313" key="7">
    <source>
        <dbReference type="WBParaSite" id="PTRK_0001014900.1"/>
    </source>
</evidence>
<dbReference type="PROSITE" id="PS50096">
    <property type="entry name" value="IQ"/>
    <property type="match status" value="4"/>
</dbReference>
<sequence length="1055" mass="123434">MFFVPKSDDMFDKENCDMEEKRKRRLAALEKRDKERKEASKKISVERLIKQVKMDVTQTAKKFLGDDLEVTSSLSRIDTTVEYNASIFNTTEVFSTASTIETPEEAEKRNAVALASWVNQLLNVDKESCEDMASFSEKCKLKANEILKNALRSQKVPNETLINMNSSSIGITKKLMHWIQTINKARTYLKDCEIEEKIKEILDGNICVENLRIFSDVGMQQNVMELFLSFNPTWLRLALECIFNVDFNIRDYGSCHNIFASFIVRNVFSCPKIIQSKKYCPTGTKASITQLGVEKLQLYFIEKLLLIVAAIEYFQRIDLIIPENPPMFASHSKFQTSKDVVTWLRKMLISRKFDLAKAFTKAGISFIYEQKFYDSYTYVVQDLKTDLSDGLILGKVVETFLKVGDHSLLSTLRMPGGDRLRKLGNVKTVLKYAKDHGMDIGDVKAEDIVQGKVPKIMEMLWKIIGVFVAQKDQYGLFRRVSKRIAKESTHLPNPCSTLPDFLDGFDIILHVAKQFCQLMDLHRPKDVGDFSDGKVLAAIYNIFYVKYEGMPISKFEGKTLMEKLINIGVEELGIPSGLLTYKALTRRDFKTFELYVKVFMEKCFIVMDMEESAFVIQRFFKRILSCKNRRVVNISEYAEKWYRNQNEIKNLKHLAATQIQTAYRGYRKRKWFKDYKSKIIMVQKIVRGFLARKYTHKYKSKRINAVLIIEKTWRVYSLRKRINDAIKLRNAELEHKRLLAAQVIQCAWKCYSAKRVLKNLKNEHERRLLEERSSLVIQTIYRKYKAKQNVDRLRQIKQKCEDLSISNDTIMKDAVNLFLQRYTVTLLQDRDKIIENIRDSAALKIQSFWRGFQVRRRRVKEIREVRLKIERMKKEVEENIDLDISDLNVSIHNRFSKICEMLSSGKIMHYKKVFLELARLLRLSPSLGFFFVQVNGHIFLNNAIASLRRSPVEQEVNSLFSEILFYLIKDISCYKLMQKEIIGMSENIWHYFYAHYTNCDVVYYLGNCILILRDRGAPEQCFEKAVFYINGMKKRSANFSEKCMTILRRLHSKFF</sequence>
<dbReference type="PROSITE" id="PS50021">
    <property type="entry name" value="CH"/>
    <property type="match status" value="1"/>
</dbReference>
<dbReference type="SMART" id="SM00033">
    <property type="entry name" value="CH"/>
    <property type="match status" value="1"/>
</dbReference>
<dbReference type="WBParaSite" id="PTRK_0001186500.1">
    <property type="protein sequence ID" value="PTRK_0001186500.1"/>
    <property type="gene ID" value="PTRK_0001186500"/>
</dbReference>
<dbReference type="Pfam" id="PF00612">
    <property type="entry name" value="IQ"/>
    <property type="match status" value="3"/>
</dbReference>
<dbReference type="PANTHER" id="PTHR22706:SF1">
    <property type="entry name" value="ASSEMBLY FACTOR FOR SPINDLE MICROTUBULES"/>
    <property type="match status" value="1"/>
</dbReference>
<protein>
    <submittedName>
        <fullName evidence="7 8">Calponin-homology (CH) domain-containing protein</fullName>
    </submittedName>
</protein>
<proteinExistence type="predicted"/>
<dbReference type="InterPro" id="IPR000048">
    <property type="entry name" value="IQ_motif_EF-hand-BS"/>
</dbReference>
<dbReference type="InterPro" id="IPR036872">
    <property type="entry name" value="CH_dom_sf"/>
</dbReference>